<dbReference type="Proteomes" id="UP000000759">
    <property type="component" value="Chromosome 13"/>
</dbReference>
<dbReference type="KEGG" id="pti:PHATRDRAFT_37463"/>
<evidence type="ECO:0000313" key="1">
    <source>
        <dbReference type="EMBL" id="EEC46720.1"/>
    </source>
</evidence>
<keyword evidence="2" id="KW-1185">Reference proteome</keyword>
<reference evidence="2" key="2">
    <citation type="submission" date="2008-08" db="EMBL/GenBank/DDBJ databases">
        <authorList>
            <consortium name="Diatom Consortium"/>
            <person name="Grigoriev I."/>
            <person name="Grimwood J."/>
            <person name="Kuo A."/>
            <person name="Otillar R.P."/>
            <person name="Salamov A."/>
            <person name="Detter J.C."/>
            <person name="Lindquist E."/>
            <person name="Shapiro H."/>
            <person name="Lucas S."/>
            <person name="Glavina del Rio T."/>
            <person name="Pitluck S."/>
            <person name="Rokhsar D."/>
            <person name="Bowler C."/>
        </authorList>
    </citation>
    <scope>GENOME REANNOTATION</scope>
    <source>
        <strain evidence="2">CCAP 1055/1</strain>
    </source>
</reference>
<reference evidence="1 2" key="1">
    <citation type="journal article" date="2008" name="Nature">
        <title>The Phaeodactylum genome reveals the evolutionary history of diatom genomes.</title>
        <authorList>
            <person name="Bowler C."/>
            <person name="Allen A.E."/>
            <person name="Badger J.H."/>
            <person name="Grimwood J."/>
            <person name="Jabbari K."/>
            <person name="Kuo A."/>
            <person name="Maheswari U."/>
            <person name="Martens C."/>
            <person name="Maumus F."/>
            <person name="Otillar R.P."/>
            <person name="Rayko E."/>
            <person name="Salamov A."/>
            <person name="Vandepoele K."/>
            <person name="Beszteri B."/>
            <person name="Gruber A."/>
            <person name="Heijde M."/>
            <person name="Katinka M."/>
            <person name="Mock T."/>
            <person name="Valentin K."/>
            <person name="Verret F."/>
            <person name="Berges J.A."/>
            <person name="Brownlee C."/>
            <person name="Cadoret J.P."/>
            <person name="Chiovitti A."/>
            <person name="Choi C.J."/>
            <person name="Coesel S."/>
            <person name="De Martino A."/>
            <person name="Detter J.C."/>
            <person name="Durkin C."/>
            <person name="Falciatore A."/>
            <person name="Fournet J."/>
            <person name="Haruta M."/>
            <person name="Huysman M.J."/>
            <person name="Jenkins B.D."/>
            <person name="Jiroutova K."/>
            <person name="Jorgensen R.E."/>
            <person name="Joubert Y."/>
            <person name="Kaplan A."/>
            <person name="Kroger N."/>
            <person name="Kroth P.G."/>
            <person name="La Roche J."/>
            <person name="Lindquist E."/>
            <person name="Lommer M."/>
            <person name="Martin-Jezequel V."/>
            <person name="Lopez P.J."/>
            <person name="Lucas S."/>
            <person name="Mangogna M."/>
            <person name="McGinnis K."/>
            <person name="Medlin L.K."/>
            <person name="Montsant A."/>
            <person name="Oudot-Le Secq M.P."/>
            <person name="Napoli C."/>
            <person name="Obornik M."/>
            <person name="Parker M.S."/>
            <person name="Petit J.L."/>
            <person name="Porcel B.M."/>
            <person name="Poulsen N."/>
            <person name="Robison M."/>
            <person name="Rychlewski L."/>
            <person name="Rynearson T.A."/>
            <person name="Schmutz J."/>
            <person name="Shapiro H."/>
            <person name="Siaut M."/>
            <person name="Stanley M."/>
            <person name="Sussman M.R."/>
            <person name="Taylor A.R."/>
            <person name="Vardi A."/>
            <person name="von Dassow P."/>
            <person name="Vyverman W."/>
            <person name="Willis A."/>
            <person name="Wyrwicz L.S."/>
            <person name="Rokhsar D.S."/>
            <person name="Weissenbach J."/>
            <person name="Armbrust E.V."/>
            <person name="Green B.R."/>
            <person name="Van de Peer Y."/>
            <person name="Grigoriev I.V."/>
        </authorList>
    </citation>
    <scope>NUCLEOTIDE SEQUENCE [LARGE SCALE GENOMIC DNA]</scope>
    <source>
        <strain evidence="1 2">CCAP 1055/1</strain>
    </source>
</reference>
<proteinExistence type="predicted"/>
<dbReference type="AlphaFoldDB" id="B7G3W0"/>
<protein>
    <submittedName>
        <fullName evidence="1">Uncharacterized protein</fullName>
    </submittedName>
</protein>
<dbReference type="HOGENOM" id="CLU_456716_0_0_1"/>
<gene>
    <name evidence="1" type="ORF">PHATRDRAFT_37463</name>
</gene>
<dbReference type="RefSeq" id="XP_002181506.1">
    <property type="nucleotide sequence ID" value="XM_002181470.1"/>
</dbReference>
<dbReference type="InParanoid" id="B7G3W0"/>
<evidence type="ECO:0000313" key="2">
    <source>
        <dbReference type="Proteomes" id="UP000000759"/>
    </source>
</evidence>
<dbReference type="GeneID" id="7202372"/>
<accession>B7G3W0</accession>
<name>B7G3W0_PHATC</name>
<organism evidence="1 2">
    <name type="scientific">Phaeodactylum tricornutum (strain CCAP 1055/1)</name>
    <dbReference type="NCBI Taxonomy" id="556484"/>
    <lineage>
        <taxon>Eukaryota</taxon>
        <taxon>Sar</taxon>
        <taxon>Stramenopiles</taxon>
        <taxon>Ochrophyta</taxon>
        <taxon>Bacillariophyta</taxon>
        <taxon>Bacillariophyceae</taxon>
        <taxon>Bacillariophycidae</taxon>
        <taxon>Naviculales</taxon>
        <taxon>Phaeodactylaceae</taxon>
        <taxon>Phaeodactylum</taxon>
    </lineage>
</organism>
<dbReference type="EMBL" id="CM000615">
    <property type="protein sequence ID" value="EEC46720.1"/>
    <property type="molecule type" value="Genomic_DNA"/>
</dbReference>
<sequence>MKKSVENRRKILLTKTGIAVAGERLMVSLSKLLVGIEHRTVEKIKIERINRCFARGNPESEFDREVGGSQTFRHLEIIRDALKHDPTLRSFVVDNNMLAATNLPTRTEDSIWLNLPTWQAQLGIQDIQFSCCTVQTIEPTVFLQGFPEWRIHHGSGPRGFALVSNITKGVSAFFSDQPRHINTEGSRQGEACPDAMILRVFRCAPRPSLRAPIEHVLNQSRPPNVFDLWIRHHETPTDLPGLGCFKIDANAKATLLELLTDVDFVEETNRAEIEVEPHQCMPSPLVPNDVTPGSPLIRTAPPNKFSTSLVLQTVSNPGSLLAPSMPSPVSTQQAIVNLLSSSDSTESNISLEDDHNVGHRCNAFEVIISPAVSFAEMEALVAKDSEENSQFGSIFVKGESETLGTAPCNLAEKTNCDRHKWAFCFPEELQFSDVLSRDWLPSDLSNKDSPHDENQPEDLLLDSFSGLATFNSIFGDPCTVEDAEDPYRETLKIDTALATPTGQSQFDDYSPLRSLLAALAFEGVYCDECSSAITDTRPIQIYETRNLPGPAETSRMLTMQRESFSISNTKEQIGDVSYTADGRENVEPCIEENMRCHW</sequence>
<dbReference type="PaxDb" id="2850-Phatr37463"/>